<feature type="transmembrane region" description="Helical" evidence="2">
    <location>
        <begin position="436"/>
        <end position="453"/>
    </location>
</feature>
<keyword evidence="4" id="KW-1185">Reference proteome</keyword>
<keyword evidence="2" id="KW-0472">Membrane</keyword>
<feature type="transmembrane region" description="Helical" evidence="2">
    <location>
        <begin position="30"/>
        <end position="47"/>
    </location>
</feature>
<proteinExistence type="predicted"/>
<feature type="transmembrane region" description="Helical" evidence="2">
    <location>
        <begin position="148"/>
        <end position="169"/>
    </location>
</feature>
<name>A0A9X3IVM5_9GAMM</name>
<feature type="transmembrane region" description="Helical" evidence="2">
    <location>
        <begin position="281"/>
        <end position="302"/>
    </location>
</feature>
<feature type="transmembrane region" description="Helical" evidence="2">
    <location>
        <begin position="84"/>
        <end position="104"/>
    </location>
</feature>
<feature type="transmembrane region" description="Helical" evidence="2">
    <location>
        <begin position="356"/>
        <end position="385"/>
    </location>
</feature>
<evidence type="ECO:0000256" key="2">
    <source>
        <dbReference type="SAM" id="Phobius"/>
    </source>
</evidence>
<evidence type="ECO:0000256" key="1">
    <source>
        <dbReference type="SAM" id="MobiDB-lite"/>
    </source>
</evidence>
<comment type="caution">
    <text evidence="3">The sequence shown here is derived from an EMBL/GenBank/DDBJ whole genome shotgun (WGS) entry which is preliminary data.</text>
</comment>
<feature type="transmembrane region" description="Helical" evidence="2">
    <location>
        <begin position="218"/>
        <end position="235"/>
    </location>
</feature>
<feature type="transmembrane region" description="Helical" evidence="2">
    <location>
        <begin position="181"/>
        <end position="206"/>
    </location>
</feature>
<sequence>MNRPAAHSSAPSPAPSPAHPSAQASALPGFWPPVAVSGVLLILTWALTLLDSLALLETTTVATLLAWTFVLIEVPRMSRKQRTPILVLIAAGFGFALWASSRGAELDLLKMMREHLKLVMLLAAVNFIRLATRLYAGSKSTGLRSFGLTFGGMHLFSSVANFSSLVLIGDQIQNNGRISPLSYILLSRGFSLAIFWSPFLSMIPLILEQVPGVQMQQVYPWSLTLVAVGILYTLLEARLRYNDELPDYRGYPIRPATLFLPAVLIGTLLITHQLFPTVPMLVVVSSVAVLIPTLIMFSRSGLKTGITTLQQHITRQLPNARPEVSLFLAAGFLAAGVKSCITTGLISVPFEQTSALVAILTMLATFIIASLGVHQFALFAIFAGLMHDITTTPTLMAVGYIMGVSLSMSGSVFSGLNFIVQAQYHTQSRQMLKHNLPYSLVMLIVTSGLLLVMEQMGIH</sequence>
<feature type="transmembrane region" description="Helical" evidence="2">
    <location>
        <begin position="323"/>
        <end position="350"/>
    </location>
</feature>
<dbReference type="RefSeq" id="WP_283175600.1">
    <property type="nucleotide sequence ID" value="NZ_JAPNOA010000059.1"/>
</dbReference>
<protein>
    <submittedName>
        <fullName evidence="3">Uncharacterized protein</fullName>
    </submittedName>
</protein>
<reference evidence="3" key="1">
    <citation type="submission" date="2022-11" db="EMBL/GenBank/DDBJ databases">
        <title>Parathalassolutuus dongxingensis gen. nov., sp. nov., a novel member of family Oceanospirillaceae isolated from a coastal shrimp pond in Guangxi, China.</title>
        <authorList>
            <person name="Chen H."/>
        </authorList>
    </citation>
    <scope>NUCLEOTIDE SEQUENCE</scope>
    <source>
        <strain evidence="3">G-43</strain>
    </source>
</reference>
<dbReference type="Proteomes" id="UP001150830">
    <property type="component" value="Unassembled WGS sequence"/>
</dbReference>
<keyword evidence="2" id="KW-1133">Transmembrane helix</keyword>
<gene>
    <name evidence="3" type="ORF">OUO13_19660</name>
</gene>
<dbReference type="AlphaFoldDB" id="A0A9X3IVM5"/>
<feature type="transmembrane region" description="Helical" evidence="2">
    <location>
        <begin position="397"/>
        <end position="416"/>
    </location>
</feature>
<feature type="transmembrane region" description="Helical" evidence="2">
    <location>
        <begin position="54"/>
        <end position="72"/>
    </location>
</feature>
<keyword evidence="2" id="KW-0812">Transmembrane</keyword>
<feature type="transmembrane region" description="Helical" evidence="2">
    <location>
        <begin position="256"/>
        <end position="275"/>
    </location>
</feature>
<dbReference type="EMBL" id="JAPNOA010000059">
    <property type="protein sequence ID" value="MCY0967403.1"/>
    <property type="molecule type" value="Genomic_DNA"/>
</dbReference>
<organism evidence="3 4">
    <name type="scientific">Parathalassolituus penaei</name>
    <dbReference type="NCBI Taxonomy" id="2997323"/>
    <lineage>
        <taxon>Bacteria</taxon>
        <taxon>Pseudomonadati</taxon>
        <taxon>Pseudomonadota</taxon>
        <taxon>Gammaproteobacteria</taxon>
        <taxon>Oceanospirillales</taxon>
        <taxon>Oceanospirillaceae</taxon>
        <taxon>Parathalassolituus</taxon>
    </lineage>
</organism>
<accession>A0A9X3IVM5</accession>
<evidence type="ECO:0000313" key="4">
    <source>
        <dbReference type="Proteomes" id="UP001150830"/>
    </source>
</evidence>
<evidence type="ECO:0000313" key="3">
    <source>
        <dbReference type="EMBL" id="MCY0967403.1"/>
    </source>
</evidence>
<feature type="compositionally biased region" description="Low complexity" evidence="1">
    <location>
        <begin position="1"/>
        <end position="11"/>
    </location>
</feature>
<feature type="region of interest" description="Disordered" evidence="1">
    <location>
        <begin position="1"/>
        <end position="20"/>
    </location>
</feature>